<proteinExistence type="predicted"/>
<feature type="repeat" description="ANK" evidence="3">
    <location>
        <begin position="1058"/>
        <end position="1090"/>
    </location>
</feature>
<evidence type="ECO:0000313" key="6">
    <source>
        <dbReference type="Proteomes" id="UP000005408"/>
    </source>
</evidence>
<dbReference type="InterPro" id="IPR051165">
    <property type="entry name" value="Multifunctional_ANK_Repeat"/>
</dbReference>
<feature type="repeat" description="ANK" evidence="3">
    <location>
        <begin position="1090"/>
        <end position="1122"/>
    </location>
</feature>
<feature type="repeat" description="ANK" evidence="3">
    <location>
        <begin position="1130"/>
        <end position="1158"/>
    </location>
</feature>
<dbReference type="PRINTS" id="PR01415">
    <property type="entry name" value="ANKYRIN"/>
</dbReference>
<dbReference type="PROSITE" id="PS50088">
    <property type="entry name" value="ANK_REPEAT"/>
    <property type="match status" value="16"/>
</dbReference>
<dbReference type="SUPFAM" id="SSF48403">
    <property type="entry name" value="Ankyrin repeat"/>
    <property type="match status" value="2"/>
</dbReference>
<feature type="repeat" description="ANK" evidence="3">
    <location>
        <begin position="670"/>
        <end position="702"/>
    </location>
</feature>
<dbReference type="InterPro" id="IPR049050">
    <property type="entry name" value="nSTAND3"/>
</dbReference>
<dbReference type="Pfam" id="PF20720">
    <property type="entry name" value="nSTAND3"/>
    <property type="match status" value="1"/>
</dbReference>
<dbReference type="PANTHER" id="PTHR24123">
    <property type="entry name" value="ANKYRIN REPEAT-CONTAINING"/>
    <property type="match status" value="1"/>
</dbReference>
<feature type="repeat" description="ANK" evidence="3">
    <location>
        <begin position="738"/>
        <end position="770"/>
    </location>
</feature>
<dbReference type="SUPFAM" id="SSF52540">
    <property type="entry name" value="P-loop containing nucleoside triphosphate hydrolases"/>
    <property type="match status" value="1"/>
</dbReference>
<keyword evidence="6" id="KW-1185">Reference proteome</keyword>
<dbReference type="PROSITE" id="PS50297">
    <property type="entry name" value="ANK_REP_REGION"/>
    <property type="match status" value="13"/>
</dbReference>
<organism evidence="5 6">
    <name type="scientific">Magallana gigas</name>
    <name type="common">Pacific oyster</name>
    <name type="synonym">Crassostrea gigas</name>
    <dbReference type="NCBI Taxonomy" id="29159"/>
    <lineage>
        <taxon>Eukaryota</taxon>
        <taxon>Metazoa</taxon>
        <taxon>Spiralia</taxon>
        <taxon>Lophotrochozoa</taxon>
        <taxon>Mollusca</taxon>
        <taxon>Bivalvia</taxon>
        <taxon>Autobranchia</taxon>
        <taxon>Pteriomorphia</taxon>
        <taxon>Ostreida</taxon>
        <taxon>Ostreoidea</taxon>
        <taxon>Ostreidae</taxon>
        <taxon>Magallana</taxon>
    </lineage>
</organism>
<dbReference type="Pfam" id="PF00023">
    <property type="entry name" value="Ank"/>
    <property type="match status" value="3"/>
</dbReference>
<name>A0A8W8JEF6_MAGGI</name>
<evidence type="ECO:0000256" key="2">
    <source>
        <dbReference type="ARBA" id="ARBA00023043"/>
    </source>
</evidence>
<feature type="repeat" description="ANK" evidence="3">
    <location>
        <begin position="705"/>
        <end position="737"/>
    </location>
</feature>
<feature type="repeat" description="ANK" evidence="3">
    <location>
        <begin position="870"/>
        <end position="902"/>
    </location>
</feature>
<feature type="repeat" description="ANK" evidence="3">
    <location>
        <begin position="770"/>
        <end position="802"/>
    </location>
</feature>
<feature type="repeat" description="ANK" evidence="3">
    <location>
        <begin position="1295"/>
        <end position="1327"/>
    </location>
</feature>
<dbReference type="Pfam" id="PF13637">
    <property type="entry name" value="Ank_4"/>
    <property type="match status" value="1"/>
</dbReference>
<feature type="repeat" description="ANK" evidence="3">
    <location>
        <begin position="1023"/>
        <end position="1057"/>
    </location>
</feature>
<dbReference type="InterPro" id="IPR002110">
    <property type="entry name" value="Ankyrin_rpt"/>
</dbReference>
<dbReference type="InterPro" id="IPR036770">
    <property type="entry name" value="Ankyrin_rpt-contain_sf"/>
</dbReference>
<dbReference type="SMART" id="SM00248">
    <property type="entry name" value="ANK"/>
    <property type="match status" value="23"/>
</dbReference>
<protein>
    <recommendedName>
        <fullName evidence="4">Novel STAND NTPase 3 domain-containing protein</fullName>
    </recommendedName>
</protein>
<dbReference type="EnsemblMetazoa" id="G18794.1">
    <property type="protein sequence ID" value="G18794.1:cds"/>
    <property type="gene ID" value="G18794"/>
</dbReference>
<dbReference type="PANTHER" id="PTHR24123:SF33">
    <property type="entry name" value="PROTEIN HOS4"/>
    <property type="match status" value="1"/>
</dbReference>
<evidence type="ECO:0000313" key="5">
    <source>
        <dbReference type="EnsemblMetazoa" id="G18794.1:cds"/>
    </source>
</evidence>
<dbReference type="Proteomes" id="UP000005408">
    <property type="component" value="Unassembled WGS sequence"/>
</dbReference>
<dbReference type="Pfam" id="PF12796">
    <property type="entry name" value="Ank_2"/>
    <property type="match status" value="5"/>
</dbReference>
<feature type="domain" description="Novel STAND NTPase 3" evidence="4">
    <location>
        <begin position="29"/>
        <end position="190"/>
    </location>
</feature>
<keyword evidence="2 3" id="KW-0040">ANK repeat</keyword>
<accession>A0A8W8JEF6</accession>
<evidence type="ECO:0000259" key="4">
    <source>
        <dbReference type="Pfam" id="PF20720"/>
    </source>
</evidence>
<feature type="repeat" description="ANK" evidence="3">
    <location>
        <begin position="957"/>
        <end position="989"/>
    </location>
</feature>
<dbReference type="Gene3D" id="1.25.40.20">
    <property type="entry name" value="Ankyrin repeat-containing domain"/>
    <property type="match status" value="5"/>
</dbReference>
<reference evidence="5" key="1">
    <citation type="submission" date="2022-08" db="UniProtKB">
        <authorList>
            <consortium name="EnsemblMetazoa"/>
        </authorList>
    </citation>
    <scope>IDENTIFICATION</scope>
    <source>
        <strain evidence="5">05x7-T-G4-1.051#20</strain>
    </source>
</reference>
<feature type="repeat" description="ANK" evidence="3">
    <location>
        <begin position="837"/>
        <end position="869"/>
    </location>
</feature>
<keyword evidence="1" id="KW-0677">Repeat</keyword>
<feature type="repeat" description="ANK" evidence="3">
    <location>
        <begin position="1262"/>
        <end position="1294"/>
    </location>
</feature>
<evidence type="ECO:0000256" key="1">
    <source>
        <dbReference type="ARBA" id="ARBA00022737"/>
    </source>
</evidence>
<feature type="repeat" description="ANK" evidence="3">
    <location>
        <begin position="990"/>
        <end position="1022"/>
    </location>
</feature>
<feature type="repeat" description="ANK" evidence="3">
    <location>
        <begin position="804"/>
        <end position="836"/>
    </location>
</feature>
<feature type="repeat" description="ANK" evidence="3">
    <location>
        <begin position="1159"/>
        <end position="1191"/>
    </location>
</feature>
<dbReference type="InterPro" id="IPR027417">
    <property type="entry name" value="P-loop_NTPase"/>
</dbReference>
<sequence length="1439" mass="161150">MSDSEEDDWDWVETLEPTKRQWSHDNKKFVRTRASKIVSDRLQTYDRVLITGAAGSGKSAIAHFIGLRYSMDRKSVSYSTALDEIENAPMKMIGTDIDIFVIDDPIGKSRTDPLACQWWQRQNKEFDYYLRIGLNGRKIGPNIRVIVTCRSNLIDDQTSSLFQNYSVINLDEESLAPTMEEKKKILDSHIDTSGISKNDMNAILESASAFPALCHTVGINATFRSNIRQFFRSPYELIRNEILRIKECEHASYMGLFLLVIGDNKLSEDEFLSDCTFKDDDDENDVQEEDETSILNESVICLLNSFGLPRTTFAHDILESLDSLEGSFLTKVEGVYQFQNNLLFQTCLHYYCMNETKLFLEYCTGFFYRNFPTFEVNDKENKDSVYPHFYFEDSLIVDYTKRIAIDISEKTFLDVFLCQWTSDERIYRVIEKIIGDKNPEEILEMAIKAELAKEDIGLIPLAKTNRMQLRGFSKVDLVTLGEKLSPIVLAILFSHDKIFLAMFDKLQQNEMCCRNLKKQPLLPAVCANGNTELANKILHFYGKEEPPYLWNTDEKIHAIHIAATFHHSDILTLISSQENVNLSTSFNEVPLYLALSMERSCISYFSSQSGKEKHFIETVKCLIKMGADVSKCSFPEQKPGLIALACSKNNTHVVRILLENGAQVHEETKYALTGLHFACMRGNIDLVHLLLSKGVDVNVHGPPKQRLTALYYAVKYGHHPLVDILLSKGAKIDLQVCGWNSPLFIACRQGHENIVKLLLEYSKDILKDSDLAPSLHAAIENGKAAIVELLLQNGAEANTKEKLSKEYPLSMAATFGNVKIIKLLLDRRADVDIETKTGCTPLILASKHDHVLTAQCLLENKADVNKKDNYGKSSLFYACRYGHLDIVKLLLKHKADITVVSDSGEDVLYIASLWGHFDVANELLKFAKYNVSTKKDISEQFSHGNDDDNDDDDIDEFPRSPLSAAVRNGHEKVVKLLIENDEDVNERIDNDDTPLIIAVREGFVDIMRYLLENGANVNLSDSENDNALHNASTCFDNSVTVIKTLLNHGIDINSAGSEGYTPLHLALLRGNRKAASCLLDHRPNVNIIAAGQSPLLLACEAGFHDVVKELLCQGAQVDPEYNGKPLTPGPLSAAAGKGSLKTVKTLIDHGAKVNPPSSDRKTPLFYATRIGNCDIMKTLIYNKARVNAPQDKYENTCLHESVCHKNDDAMCLLLRNFADVNACNTEGVSPLMMTFDCKQGVSDKRISHLIEHGADVNACDNEAKTSLYRAALSGYDSILEILLKHDADANKCDSNGESALFMAVRNGYGTSVKILLQNKASIDLLNKNGESPLDIAKRNGMEDITKLLTEASDMNNEDSIKKHVEKPLVMLCRLVGTSFRGVSRIHVFLGRIVFVASRNEILESVFFISGWISSTTMASQLAAGNTDDVKQRMKEHQGL</sequence>
<evidence type="ECO:0000256" key="3">
    <source>
        <dbReference type="PROSITE-ProRule" id="PRU00023"/>
    </source>
</evidence>